<evidence type="ECO:0000313" key="3">
    <source>
        <dbReference type="Proteomes" id="UP000002357"/>
    </source>
</evidence>
<feature type="compositionally biased region" description="Basic and acidic residues" evidence="1">
    <location>
        <begin position="49"/>
        <end position="58"/>
    </location>
</feature>
<gene>
    <name evidence="2" type="ORF">SCLAV_p1432</name>
</gene>
<reference evidence="2 3" key="1">
    <citation type="journal article" date="2010" name="Genome Biol. Evol.">
        <title>The sequence of a 1.8-mb bacterial linear plasmid reveals a rich evolutionary reservoir of secondary metabolic pathways.</title>
        <authorList>
            <person name="Medema M.H."/>
            <person name="Trefzer A."/>
            <person name="Kovalchuk A."/>
            <person name="van den Berg M."/>
            <person name="Mueller U."/>
            <person name="Heijne W."/>
            <person name="Wu L."/>
            <person name="Alam M.T."/>
            <person name="Ronning C.M."/>
            <person name="Nierman W.C."/>
            <person name="Bovenberg R.A.L."/>
            <person name="Breitling R."/>
            <person name="Takano E."/>
        </authorList>
    </citation>
    <scope>NUCLEOTIDE SEQUENCE [LARGE SCALE GENOMIC DNA]</scope>
    <source>
        <strain evidence="3">ATCC 27064 / DSM 738 / JCM 4710 / NBRC 13307 / NCIMB 12785 / NRRL 3585 / VKM Ac-602</strain>
        <plasmid evidence="2">pSCL4</plasmid>
    </source>
</reference>
<protein>
    <submittedName>
        <fullName evidence="2">Uncharacterized protein</fullName>
    </submittedName>
</protein>
<accession>D5SLX1</accession>
<name>D5SLX1_STRCL</name>
<sequence>MRAPESRLFHPGSPPRPPGLRAEGDWSTRPRTRPPPAPPSTTGEGLRVGADRAEPVLA</sequence>
<dbReference type="EMBL" id="CM000914">
    <property type="protein sequence ID" value="EFG04914.2"/>
    <property type="molecule type" value="Genomic_DNA"/>
</dbReference>
<evidence type="ECO:0000256" key="1">
    <source>
        <dbReference type="SAM" id="MobiDB-lite"/>
    </source>
</evidence>
<dbReference type="AlphaFoldDB" id="D5SLX1"/>
<feature type="region of interest" description="Disordered" evidence="1">
    <location>
        <begin position="1"/>
        <end position="58"/>
    </location>
</feature>
<geneLocation type="plasmid" evidence="2 3">
    <name>pSCL4</name>
</geneLocation>
<keyword evidence="3" id="KW-1185">Reference proteome</keyword>
<organism evidence="2 3">
    <name type="scientific">Streptomyces clavuligerus</name>
    <dbReference type="NCBI Taxonomy" id="1901"/>
    <lineage>
        <taxon>Bacteria</taxon>
        <taxon>Bacillati</taxon>
        <taxon>Actinomycetota</taxon>
        <taxon>Actinomycetes</taxon>
        <taxon>Kitasatosporales</taxon>
        <taxon>Streptomycetaceae</taxon>
        <taxon>Streptomyces</taxon>
    </lineage>
</organism>
<dbReference type="Proteomes" id="UP000002357">
    <property type="component" value="Plasmid pSCL4"/>
</dbReference>
<keyword evidence="2" id="KW-0614">Plasmid</keyword>
<proteinExistence type="predicted"/>
<evidence type="ECO:0000313" key="2">
    <source>
        <dbReference type="EMBL" id="EFG04914.2"/>
    </source>
</evidence>